<comment type="caution">
    <text evidence="2">The sequence shown here is derived from an EMBL/GenBank/DDBJ whole genome shotgun (WGS) entry which is preliminary data.</text>
</comment>
<evidence type="ECO:0000313" key="2">
    <source>
        <dbReference type="EMBL" id="MCX5615847.1"/>
    </source>
</evidence>
<keyword evidence="1" id="KW-1133">Transmembrane helix</keyword>
<dbReference type="EMBL" id="JANIDV010000001">
    <property type="protein sequence ID" value="MCX5615847.1"/>
    <property type="molecule type" value="Genomic_DNA"/>
</dbReference>
<feature type="transmembrane region" description="Helical" evidence="1">
    <location>
        <begin position="21"/>
        <end position="45"/>
    </location>
</feature>
<dbReference type="RefSeq" id="WP_266126834.1">
    <property type="nucleotide sequence ID" value="NZ_JANIDV010000001.1"/>
</dbReference>
<keyword evidence="1" id="KW-0472">Membrane</keyword>
<gene>
    <name evidence="2" type="ORF">NQF87_02470</name>
</gene>
<protein>
    <recommendedName>
        <fullName evidence="4">Tetratricopeptide repeat-like domain-containing protein</fullName>
    </recommendedName>
</protein>
<dbReference type="Proteomes" id="UP001165633">
    <property type="component" value="Unassembled WGS sequence"/>
</dbReference>
<accession>A0ABT3W9Q6</accession>
<keyword evidence="3" id="KW-1185">Reference proteome</keyword>
<name>A0ABT3W9Q6_9PROT</name>
<organism evidence="2 3">
    <name type="scientific">Bombella dulcis</name>
    <dbReference type="NCBI Taxonomy" id="2967339"/>
    <lineage>
        <taxon>Bacteria</taxon>
        <taxon>Pseudomonadati</taxon>
        <taxon>Pseudomonadota</taxon>
        <taxon>Alphaproteobacteria</taxon>
        <taxon>Acetobacterales</taxon>
        <taxon>Acetobacteraceae</taxon>
        <taxon>Bombella</taxon>
    </lineage>
</organism>
<evidence type="ECO:0000256" key="1">
    <source>
        <dbReference type="SAM" id="Phobius"/>
    </source>
</evidence>
<keyword evidence="1" id="KW-0812">Transmembrane</keyword>
<evidence type="ECO:0000313" key="3">
    <source>
        <dbReference type="Proteomes" id="UP001165633"/>
    </source>
</evidence>
<evidence type="ECO:0008006" key="4">
    <source>
        <dbReference type="Google" id="ProtNLM"/>
    </source>
</evidence>
<proteinExistence type="predicted"/>
<sequence length="230" mass="25364">MADDLIREVEEEQRLLRLRSMALRMGVVLAVVLVVAGIAGGVWGWQQHRLHVAQAEASDRYFEAMHLLVGPDGTTPASADERQKAEGIFSALAQSAPQGVRSYAAMYLAELKEQDHDRQAALKLWQQVADDRAFDGSLRMMAHYCLLNARMGTAPKDELRRGYQELVQQGGSWTPLAKEGLAVLDLTADSTQADHAEARRLLLDVQTSPDSTDELRQRVGMLLQTLGEAG</sequence>
<reference evidence="2" key="1">
    <citation type="submission" date="2022-07" db="EMBL/GenBank/DDBJ databases">
        <title>Bombella genomes.</title>
        <authorList>
            <person name="Harer L."/>
            <person name="Styblova S."/>
            <person name="Ehrmann M."/>
        </authorList>
    </citation>
    <scope>NUCLEOTIDE SEQUENCE</scope>
    <source>
        <strain evidence="2">TMW 2.2559</strain>
    </source>
</reference>